<dbReference type="Pfam" id="PF01850">
    <property type="entry name" value="PIN"/>
    <property type="match status" value="1"/>
</dbReference>
<comment type="cofactor">
    <cofactor evidence="6">
        <name>Mg(2+)</name>
        <dbReference type="ChEBI" id="CHEBI:18420"/>
    </cofactor>
</comment>
<dbReference type="InterPro" id="IPR051619">
    <property type="entry name" value="TypeII_TA_RNase_PINc/VapC"/>
</dbReference>
<sequence>MRRIVCDASAVVAALLDSGEDGRWAAAKLIDAELFAPALLPFVCANIIRRLEARATITSDQAALAHADLLDLPVSLWPYELLAETAWPLRRNLTAYDAAYVALAELLTLPLVTLDRRIARAPNLPCSCEVRDLRD</sequence>
<comment type="function">
    <text evidence="6">Toxic component of a toxin-antitoxin (TA) system. An RNase.</text>
</comment>
<keyword evidence="1 6" id="KW-1277">Toxin-antitoxin system</keyword>
<dbReference type="OrthoDB" id="4377304at2"/>
<evidence type="ECO:0000313" key="8">
    <source>
        <dbReference type="EMBL" id="VEG49543.1"/>
    </source>
</evidence>
<keyword evidence="6" id="KW-0800">Toxin</keyword>
<dbReference type="HAMAP" id="MF_00265">
    <property type="entry name" value="VapC_Nob1"/>
    <property type="match status" value="1"/>
</dbReference>
<dbReference type="GO" id="GO:0016787">
    <property type="term" value="F:hydrolase activity"/>
    <property type="evidence" value="ECO:0007669"/>
    <property type="project" value="UniProtKB-KW"/>
</dbReference>
<evidence type="ECO:0000256" key="6">
    <source>
        <dbReference type="HAMAP-Rule" id="MF_00265"/>
    </source>
</evidence>
<dbReference type="GO" id="GO:0090729">
    <property type="term" value="F:toxin activity"/>
    <property type="evidence" value="ECO:0007669"/>
    <property type="project" value="UniProtKB-KW"/>
</dbReference>
<protein>
    <recommendedName>
        <fullName evidence="6">Ribonuclease VapC</fullName>
        <shortName evidence="6">RNase VapC</shortName>
        <ecNumber evidence="6">3.1.-.-</ecNumber>
    </recommendedName>
    <alternativeName>
        <fullName evidence="6">Toxin VapC</fullName>
    </alternativeName>
</protein>
<evidence type="ECO:0000256" key="5">
    <source>
        <dbReference type="ARBA" id="ARBA00022842"/>
    </source>
</evidence>
<dbReference type="PANTHER" id="PTHR35901:SF1">
    <property type="entry name" value="EXONUCLEASE VAPC9"/>
    <property type="match status" value="1"/>
</dbReference>
<dbReference type="InterPro" id="IPR002716">
    <property type="entry name" value="PIN_dom"/>
</dbReference>
<evidence type="ECO:0000256" key="2">
    <source>
        <dbReference type="ARBA" id="ARBA00022722"/>
    </source>
</evidence>
<dbReference type="Gene3D" id="3.40.50.1010">
    <property type="entry name" value="5'-nuclease"/>
    <property type="match status" value="1"/>
</dbReference>
<dbReference type="InterPro" id="IPR022907">
    <property type="entry name" value="VapC_family"/>
</dbReference>
<keyword evidence="3 6" id="KW-0479">Metal-binding</keyword>
<keyword evidence="2 6" id="KW-0540">Nuclease</keyword>
<dbReference type="SUPFAM" id="SSF88723">
    <property type="entry name" value="PIN domain-like"/>
    <property type="match status" value="1"/>
</dbReference>
<evidence type="ECO:0000259" key="7">
    <source>
        <dbReference type="Pfam" id="PF01850"/>
    </source>
</evidence>
<dbReference type="GO" id="GO:0004540">
    <property type="term" value="F:RNA nuclease activity"/>
    <property type="evidence" value="ECO:0007669"/>
    <property type="project" value="InterPro"/>
</dbReference>
<dbReference type="EMBL" id="LR134355">
    <property type="protein sequence ID" value="VEG49543.1"/>
    <property type="molecule type" value="Genomic_DNA"/>
</dbReference>
<gene>
    <name evidence="6" type="primary">vapC</name>
    <name evidence="8" type="ORF">NCTC10485_03851</name>
</gene>
<dbReference type="EC" id="3.1.-.-" evidence="6"/>
<dbReference type="InterPro" id="IPR029060">
    <property type="entry name" value="PIN-like_dom_sf"/>
</dbReference>
<dbReference type="CDD" id="cd09873">
    <property type="entry name" value="PIN_Pae0151-like"/>
    <property type="match status" value="1"/>
</dbReference>
<evidence type="ECO:0000256" key="3">
    <source>
        <dbReference type="ARBA" id="ARBA00022723"/>
    </source>
</evidence>
<dbReference type="PANTHER" id="PTHR35901">
    <property type="entry name" value="RIBONUCLEASE VAPC3"/>
    <property type="match status" value="1"/>
</dbReference>
<keyword evidence="5 6" id="KW-0460">Magnesium</keyword>
<keyword evidence="9" id="KW-1185">Reference proteome</keyword>
<evidence type="ECO:0000256" key="1">
    <source>
        <dbReference type="ARBA" id="ARBA00022649"/>
    </source>
</evidence>
<name>A0A448IAV6_MYCCI</name>
<feature type="binding site" evidence="6">
    <location>
        <position position="97"/>
    </location>
    <ligand>
        <name>Mg(2+)</name>
        <dbReference type="ChEBI" id="CHEBI:18420"/>
    </ligand>
</feature>
<accession>A0A448IAV6</accession>
<comment type="similarity">
    <text evidence="6">Belongs to the PINc/VapC protein family.</text>
</comment>
<dbReference type="InterPro" id="IPR044153">
    <property type="entry name" value="PIN_Pae0151-like"/>
</dbReference>
<reference evidence="8 9" key="1">
    <citation type="submission" date="2018-12" db="EMBL/GenBank/DDBJ databases">
        <authorList>
            <consortium name="Pathogen Informatics"/>
        </authorList>
    </citation>
    <scope>NUCLEOTIDE SEQUENCE [LARGE SCALE GENOMIC DNA]</scope>
    <source>
        <strain evidence="8 9">NCTC10485</strain>
    </source>
</reference>
<organism evidence="8 9">
    <name type="scientific">Mycolicibacterium chitae</name>
    <name type="common">Mycobacterium chitae</name>
    <dbReference type="NCBI Taxonomy" id="1792"/>
    <lineage>
        <taxon>Bacteria</taxon>
        <taxon>Bacillati</taxon>
        <taxon>Actinomycetota</taxon>
        <taxon>Actinomycetes</taxon>
        <taxon>Mycobacteriales</taxon>
        <taxon>Mycobacteriaceae</taxon>
        <taxon>Mycolicibacterium</taxon>
    </lineage>
</organism>
<evidence type="ECO:0000313" key="9">
    <source>
        <dbReference type="Proteomes" id="UP000282551"/>
    </source>
</evidence>
<evidence type="ECO:0000256" key="4">
    <source>
        <dbReference type="ARBA" id="ARBA00022801"/>
    </source>
</evidence>
<dbReference type="RefSeq" id="WP_126335203.1">
    <property type="nucleotide sequence ID" value="NZ_AP022604.1"/>
</dbReference>
<feature type="domain" description="PIN" evidence="7">
    <location>
        <begin position="4"/>
        <end position="122"/>
    </location>
</feature>
<feature type="binding site" evidence="6">
    <location>
        <position position="7"/>
    </location>
    <ligand>
        <name>Mg(2+)</name>
        <dbReference type="ChEBI" id="CHEBI:18420"/>
    </ligand>
</feature>
<proteinExistence type="inferred from homology"/>
<dbReference type="AlphaFoldDB" id="A0A448IAV6"/>
<dbReference type="GO" id="GO:0000287">
    <property type="term" value="F:magnesium ion binding"/>
    <property type="evidence" value="ECO:0007669"/>
    <property type="project" value="UniProtKB-UniRule"/>
</dbReference>
<dbReference type="Proteomes" id="UP000282551">
    <property type="component" value="Chromosome"/>
</dbReference>
<keyword evidence="4 6" id="KW-0378">Hydrolase</keyword>